<dbReference type="Proteomes" id="UP001066276">
    <property type="component" value="Chromosome 9"/>
</dbReference>
<dbReference type="EMBL" id="JANPWB010000013">
    <property type="protein sequence ID" value="KAJ1111507.1"/>
    <property type="molecule type" value="Genomic_DNA"/>
</dbReference>
<gene>
    <name evidence="1" type="ORF">NDU88_008829</name>
</gene>
<comment type="caution">
    <text evidence="1">The sequence shown here is derived from an EMBL/GenBank/DDBJ whole genome shotgun (WGS) entry which is preliminary data.</text>
</comment>
<accession>A0AAV7N662</accession>
<evidence type="ECO:0000313" key="1">
    <source>
        <dbReference type="EMBL" id="KAJ1111507.1"/>
    </source>
</evidence>
<proteinExistence type="predicted"/>
<protein>
    <submittedName>
        <fullName evidence="1">Uncharacterized protein</fullName>
    </submittedName>
</protein>
<reference evidence="1" key="1">
    <citation type="journal article" date="2022" name="bioRxiv">
        <title>Sequencing and chromosome-scale assembly of the giantPleurodeles waltlgenome.</title>
        <authorList>
            <person name="Brown T."/>
            <person name="Elewa A."/>
            <person name="Iarovenko S."/>
            <person name="Subramanian E."/>
            <person name="Araus A.J."/>
            <person name="Petzold A."/>
            <person name="Susuki M."/>
            <person name="Suzuki K.-i.T."/>
            <person name="Hayashi T."/>
            <person name="Toyoda A."/>
            <person name="Oliveira C."/>
            <person name="Osipova E."/>
            <person name="Leigh N.D."/>
            <person name="Simon A."/>
            <person name="Yun M.H."/>
        </authorList>
    </citation>
    <scope>NUCLEOTIDE SEQUENCE</scope>
    <source>
        <strain evidence="1">20211129_DDA</strain>
        <tissue evidence="1">Liver</tissue>
    </source>
</reference>
<keyword evidence="2" id="KW-1185">Reference proteome</keyword>
<organism evidence="1 2">
    <name type="scientific">Pleurodeles waltl</name>
    <name type="common">Iberian ribbed newt</name>
    <dbReference type="NCBI Taxonomy" id="8319"/>
    <lineage>
        <taxon>Eukaryota</taxon>
        <taxon>Metazoa</taxon>
        <taxon>Chordata</taxon>
        <taxon>Craniata</taxon>
        <taxon>Vertebrata</taxon>
        <taxon>Euteleostomi</taxon>
        <taxon>Amphibia</taxon>
        <taxon>Batrachia</taxon>
        <taxon>Caudata</taxon>
        <taxon>Salamandroidea</taxon>
        <taxon>Salamandridae</taxon>
        <taxon>Pleurodelinae</taxon>
        <taxon>Pleurodeles</taxon>
    </lineage>
</organism>
<sequence>MTARSLPASSQPLGSPAVRTRAGSALAEWHLVTSRLAVKPLVVKPCNSSKTAACPCTTKIPGRPLYKIYYPFRPAALSPLLPQGSHEATAKQLLILHLLL</sequence>
<dbReference type="AlphaFoldDB" id="A0AAV7N662"/>
<evidence type="ECO:0000313" key="2">
    <source>
        <dbReference type="Proteomes" id="UP001066276"/>
    </source>
</evidence>
<name>A0AAV7N662_PLEWA</name>